<dbReference type="Proteomes" id="UP000570361">
    <property type="component" value="Unassembled WGS sequence"/>
</dbReference>
<organism evidence="3 4">
    <name type="scientific">Paenibacillus phyllosphaerae</name>
    <dbReference type="NCBI Taxonomy" id="274593"/>
    <lineage>
        <taxon>Bacteria</taxon>
        <taxon>Bacillati</taxon>
        <taxon>Bacillota</taxon>
        <taxon>Bacilli</taxon>
        <taxon>Bacillales</taxon>
        <taxon>Paenibacillaceae</taxon>
        <taxon>Paenibacillus</taxon>
    </lineage>
</organism>
<evidence type="ECO:0000256" key="1">
    <source>
        <dbReference type="SAM" id="MobiDB-lite"/>
    </source>
</evidence>
<keyword evidence="4" id="KW-1185">Reference proteome</keyword>
<evidence type="ECO:0000313" key="4">
    <source>
        <dbReference type="Proteomes" id="UP000570361"/>
    </source>
</evidence>
<accession>A0A7W5ATD7</accession>
<dbReference type="RefSeq" id="WP_343060356.1">
    <property type="nucleotide sequence ID" value="NZ_JACHXK010000001.1"/>
</dbReference>
<dbReference type="EMBL" id="JACHXK010000001">
    <property type="protein sequence ID" value="MBB3108408.1"/>
    <property type="molecule type" value="Genomic_DNA"/>
</dbReference>
<feature type="region of interest" description="Disordered" evidence="1">
    <location>
        <begin position="439"/>
        <end position="493"/>
    </location>
</feature>
<dbReference type="Pfam" id="PF25888">
    <property type="entry name" value="WHD_DnaB"/>
    <property type="match status" value="1"/>
</dbReference>
<comment type="caution">
    <text evidence="3">The sequence shown here is derived from an EMBL/GenBank/DDBJ whole genome shotgun (WGS) entry which is preliminary data.</text>
</comment>
<feature type="domain" description="Replicative helicase loading/DNA remodeling protein DnaB N-terminal winged helix" evidence="2">
    <location>
        <begin position="19"/>
        <end position="179"/>
    </location>
</feature>
<reference evidence="3 4" key="1">
    <citation type="submission" date="2020-08" db="EMBL/GenBank/DDBJ databases">
        <title>Genomic Encyclopedia of Type Strains, Phase III (KMG-III): the genomes of soil and plant-associated and newly described type strains.</title>
        <authorList>
            <person name="Whitman W."/>
        </authorList>
    </citation>
    <scope>NUCLEOTIDE SEQUENCE [LARGE SCALE GENOMIC DNA]</scope>
    <source>
        <strain evidence="3 4">CECT 5862</strain>
    </source>
</reference>
<evidence type="ECO:0000313" key="3">
    <source>
        <dbReference type="EMBL" id="MBB3108408.1"/>
    </source>
</evidence>
<name>A0A7W5ATD7_9BACL</name>
<evidence type="ECO:0000259" key="2">
    <source>
        <dbReference type="Pfam" id="PF25888"/>
    </source>
</evidence>
<proteinExistence type="predicted"/>
<sequence>MHQFTEHHRYYTFRDFAMSALDRKMLALIYQPMIGAFAIGLYELLYQQTAEDRIGYSPLSPQRKLFLGLGMDMNERGRQELIDQCSRLEAVGLLQCARLGLTDNDDFVYEYEMAKPLMPDEFFSNPHLTMLLRDKVGKYAVISLREAFYAKEADELAGAQDLQRESLTMPFYELFRLNAYAVDQELDQALAEVAPVRAVTPKPQMETAGIQYAEIITRFPRNSVNRKYVERLRGDEEQLAQLNYAAYKYNLSVVDLCRLLDEDDIFNSRGELMYDELQLRANQMYRQGRKRTEERERVIGRVAAADTAAAVDQGSEETPDEVGVLEEFYMDVPMALQGRCDIHQYNMLMRNEPHTRFIARFFPGAVPEWLIRVFEVIDLNYKLSGPVINVLIHYVLGVNDAQRVTKTYIDAVASNMLMKRVDTYEKAIGYVKEQMKLEQERGSRRESGYAGAGDSRKRTGGRATGQSAARGSRRKMDVVQEMPKGPEMSPEELAELYRLAQSFDGK</sequence>
<dbReference type="InterPro" id="IPR058660">
    <property type="entry name" value="WHD_DnaB"/>
</dbReference>
<protein>
    <submittedName>
        <fullName evidence="3">Replication initiation and membrane attachment protein</fullName>
    </submittedName>
</protein>
<dbReference type="AlphaFoldDB" id="A0A7W5ATD7"/>
<gene>
    <name evidence="3" type="ORF">FHS18_000436</name>
</gene>